<feature type="domain" description="Transposase DDE" evidence="2">
    <location>
        <begin position="356"/>
        <end position="477"/>
    </location>
</feature>
<dbReference type="PANTHER" id="PTHR33408:SF2">
    <property type="entry name" value="TRANSPOSASE DDE DOMAIN-CONTAINING PROTEIN"/>
    <property type="match status" value="1"/>
</dbReference>
<evidence type="ECO:0000259" key="1">
    <source>
        <dbReference type="Pfam" id="PF05598"/>
    </source>
</evidence>
<evidence type="ECO:0000259" key="2">
    <source>
        <dbReference type="Pfam" id="PF13751"/>
    </source>
</evidence>
<accession>A0ABV6FXI7</accession>
<organism evidence="3 4">
    <name type="scientific">Fontibacter flavus</name>
    <dbReference type="NCBI Taxonomy" id="654838"/>
    <lineage>
        <taxon>Bacteria</taxon>
        <taxon>Pseudomonadati</taxon>
        <taxon>Bacteroidota</taxon>
        <taxon>Cytophagia</taxon>
        <taxon>Cytophagales</taxon>
        <taxon>Cyclobacteriaceae</taxon>
        <taxon>Fontibacter</taxon>
    </lineage>
</organism>
<sequence>MHYIQGTDRFQLTFSSLDDFVDNDNPVRVIDAFIDKLDLDLLGFVSKPPKPNQGLEQKPSNPMDGRPSFHPKTLLKLYFYGYFNGIRSSRRLERECSRNIEVRWLLGGLVPNYHTIADFRKDNPKALKNCFKLYTLFLKEAGLIGGKTVAVDGSKFRASNSKKNNYSQSKIDRHLSYIEQKTEEYLRQLDEADSSELSEQDIQIIKEKLQYFKENKVNYEILQEQLNQSGDTQISTTDPEARALLVQGQVVEVSYNVQAAVDDQHNLVVGSHVINRNDRNALHDISLEAKDNLSLEGFTVLADKGYHNGREIQECQNDGIHTLVAPNEIVNSNKFGTTEDYLVTKFTYYHGSDTYTCPQGQTLSTTGTLHKKTRQRDSHMYKKYRTPACKTCPARDLCTGRKSGGREIERSEYADAVEANLKNIRENTALYKRRQMIIEHIFGTLKRKWGYDYTDLRGMEKVNGEFALIMTVYNLKRTINILGIPDLLLIIQNWKPDYKRVSLALKSSLFGLFKALLNFETPSLKTNDSNIKLTQIQVQDPVKSLYAPKMRLFPKTESFFTA</sequence>
<evidence type="ECO:0000313" key="3">
    <source>
        <dbReference type="EMBL" id="MFC0264595.1"/>
    </source>
</evidence>
<dbReference type="PANTHER" id="PTHR33408">
    <property type="entry name" value="TRANSPOSASE"/>
    <property type="match status" value="1"/>
</dbReference>
<dbReference type="InterPro" id="IPR047629">
    <property type="entry name" value="IS1182_transpos"/>
</dbReference>
<gene>
    <name evidence="3" type="ORF">ACFFIP_18055</name>
</gene>
<protein>
    <submittedName>
        <fullName evidence="3">IS1182 family transposase</fullName>
    </submittedName>
</protein>
<keyword evidence="4" id="KW-1185">Reference proteome</keyword>
<dbReference type="NCBIfam" id="NF033551">
    <property type="entry name" value="transpos_IS1182"/>
    <property type="match status" value="1"/>
</dbReference>
<dbReference type="EMBL" id="JBHLWI010000076">
    <property type="protein sequence ID" value="MFC0264595.1"/>
    <property type="molecule type" value="Genomic_DNA"/>
</dbReference>
<dbReference type="InterPro" id="IPR008490">
    <property type="entry name" value="Transposase_InsH_N"/>
</dbReference>
<evidence type="ECO:0000313" key="4">
    <source>
        <dbReference type="Proteomes" id="UP001589797"/>
    </source>
</evidence>
<comment type="caution">
    <text evidence="3">The sequence shown here is derived from an EMBL/GenBank/DDBJ whole genome shotgun (WGS) entry which is preliminary data.</text>
</comment>
<dbReference type="Pfam" id="PF13751">
    <property type="entry name" value="DDE_Tnp_1_6"/>
    <property type="match status" value="1"/>
</dbReference>
<name>A0ABV6FXI7_9BACT</name>
<dbReference type="RefSeq" id="WP_382389164.1">
    <property type="nucleotide sequence ID" value="NZ_JBHLWI010000076.1"/>
</dbReference>
<feature type="domain" description="Transposase InsH N-terminal" evidence="1">
    <location>
        <begin position="16"/>
        <end position="121"/>
    </location>
</feature>
<dbReference type="Pfam" id="PF05598">
    <property type="entry name" value="DUF772"/>
    <property type="match status" value="1"/>
</dbReference>
<dbReference type="InterPro" id="IPR025668">
    <property type="entry name" value="Tnp_DDE_dom"/>
</dbReference>
<reference evidence="3 4" key="1">
    <citation type="submission" date="2024-09" db="EMBL/GenBank/DDBJ databases">
        <authorList>
            <person name="Sun Q."/>
            <person name="Mori K."/>
        </authorList>
    </citation>
    <scope>NUCLEOTIDE SEQUENCE [LARGE SCALE GENOMIC DNA]</scope>
    <source>
        <strain evidence="3 4">CCM 7650</strain>
    </source>
</reference>
<dbReference type="Proteomes" id="UP001589797">
    <property type="component" value="Unassembled WGS sequence"/>
</dbReference>
<proteinExistence type="predicted"/>